<proteinExistence type="predicted"/>
<dbReference type="EMBL" id="KY315527">
    <property type="protein sequence ID" value="QFW55169.1"/>
    <property type="molecule type" value="Genomic_DNA"/>
</dbReference>
<organism evidence="2">
    <name type="scientific">Human betaherpesvirus 6</name>
    <dbReference type="NCBI Taxonomy" id="10368"/>
    <lineage>
        <taxon>Viruses</taxon>
        <taxon>Duplodnaviria</taxon>
        <taxon>Heunggongvirae</taxon>
        <taxon>Peploviricota</taxon>
        <taxon>Herviviricetes</taxon>
        <taxon>Herpesvirales</taxon>
        <taxon>Orthoherpesviridae</taxon>
        <taxon>Betaherpesvirinae</taxon>
        <taxon>Roseolovirus</taxon>
    </lineage>
</organism>
<sequence length="46" mass="5356">MTLCGISRSRRNASSRDASRDVRPMGCLCVCGCFLLFYRNRDKRRK</sequence>
<feature type="region of interest" description="Disordered" evidence="1">
    <location>
        <begin position="1"/>
        <end position="20"/>
    </location>
</feature>
<dbReference type="EMBL" id="KY315527">
    <property type="protein sequence ID" value="QFW55120.1"/>
    <property type="molecule type" value="Genomic_DNA"/>
</dbReference>
<reference evidence="2" key="1">
    <citation type="journal article" date="2018" name="BMC Genomics">
        <title>Comparative genomic, transcriptomic, and proteomic reannotation of human herpesvirus 6.</title>
        <authorList>
            <person name="Greninger A.L."/>
            <person name="Knudsen G.M."/>
            <person name="Roychoudhury P."/>
            <person name="Hanson D.J."/>
            <person name="Sedlak R.H."/>
            <person name="Xie H."/>
            <person name="Guan J."/>
            <person name="Nguyen T."/>
            <person name="Peddu V."/>
            <person name="Boeckh M."/>
            <person name="Huang M.L."/>
            <person name="Cook L."/>
            <person name="Depledge D.P."/>
            <person name="Zerr D.M."/>
            <person name="Koelle D.M."/>
            <person name="Gantt S."/>
            <person name="Yoshikawa T."/>
            <person name="Caserta M."/>
            <person name="Hill J.A."/>
            <person name="Jerome K.R."/>
        </authorList>
    </citation>
    <scope>NUCLEOTIDE SEQUENCE</scope>
    <source>
        <strain evidence="2">HP8H1</strain>
    </source>
</reference>
<name>A0A5P9U8B6_9BETA</name>
<accession>A0A5P9U8B6</accession>
<protein>
    <submittedName>
        <fullName evidence="2">Uncharacterized protein</fullName>
    </submittedName>
</protein>
<evidence type="ECO:0000256" key="1">
    <source>
        <dbReference type="SAM" id="MobiDB-lite"/>
    </source>
</evidence>
<evidence type="ECO:0000313" key="2">
    <source>
        <dbReference type="EMBL" id="QFW55169.1"/>
    </source>
</evidence>